<evidence type="ECO:0000313" key="1">
    <source>
        <dbReference type="EMBL" id="VTZ60343.1"/>
    </source>
</evidence>
<proteinExistence type="predicted"/>
<name>A0A508WXD5_9HYPH</name>
<dbReference type="AlphaFoldDB" id="A0A508WXD5"/>
<gene>
    <name evidence="1" type="ORF">EMEDMD4_150122</name>
</gene>
<evidence type="ECO:0008006" key="2">
    <source>
        <dbReference type="Google" id="ProtNLM"/>
    </source>
</evidence>
<sequence>MTMTGRERKWGIAVRLLAAFALVFLSFAHRPALAEGISPAVAAEYVLPDGTFADICFGADGVDLDTGHGKLSFAPVCEACRLAASVLLPVAPDESLPARNGNWAAGTPIIVTEAVLLPLRLVPPPRGPPAQS</sequence>
<reference evidence="1" key="1">
    <citation type="submission" date="2019-06" db="EMBL/GenBank/DDBJ databases">
        <authorList>
            <person name="Le Quere A."/>
            <person name="Colella S."/>
        </authorList>
    </citation>
    <scope>NUCLEOTIDE SEQUENCE</scope>
    <source>
        <strain evidence="1">EmedicaeMD41</strain>
    </source>
</reference>
<protein>
    <recommendedName>
        <fullName evidence="2">DUF2946 domain-containing protein</fullName>
    </recommendedName>
</protein>
<dbReference type="Proteomes" id="UP000507954">
    <property type="component" value="Unassembled WGS sequence"/>
</dbReference>
<dbReference type="EMBL" id="CABFNB010000057">
    <property type="protein sequence ID" value="VTZ60343.1"/>
    <property type="molecule type" value="Genomic_DNA"/>
</dbReference>
<organism evidence="1">
    <name type="scientific">Sinorhizobium medicae</name>
    <dbReference type="NCBI Taxonomy" id="110321"/>
    <lineage>
        <taxon>Bacteria</taxon>
        <taxon>Pseudomonadati</taxon>
        <taxon>Pseudomonadota</taxon>
        <taxon>Alphaproteobacteria</taxon>
        <taxon>Hyphomicrobiales</taxon>
        <taxon>Rhizobiaceae</taxon>
        <taxon>Sinorhizobium/Ensifer group</taxon>
        <taxon>Sinorhizobium</taxon>
    </lineage>
</organism>
<accession>A0A508WXD5</accession>